<dbReference type="GO" id="GO:0043565">
    <property type="term" value="F:sequence-specific DNA binding"/>
    <property type="evidence" value="ECO:0007669"/>
    <property type="project" value="TreeGrafter"/>
</dbReference>
<comment type="function">
    <text evidence="7">Transcriptional regulator that specifically binds to GA-rich elements (GAGA-repeats) present in regulatory sequences of genes involved in developmental processes.</text>
</comment>
<dbReference type="InterPro" id="IPR010409">
    <property type="entry name" value="GAGA-bd_tscrpt_act"/>
</dbReference>
<dbReference type="GO" id="GO:0009723">
    <property type="term" value="P:response to ethylene"/>
    <property type="evidence" value="ECO:0007669"/>
    <property type="project" value="TreeGrafter"/>
</dbReference>
<evidence type="ECO:0000256" key="1">
    <source>
        <dbReference type="ARBA" id="ARBA00004123"/>
    </source>
</evidence>
<gene>
    <name evidence="9" type="ORF">SLEP1_g9173</name>
</gene>
<dbReference type="SMART" id="SM01226">
    <property type="entry name" value="GAGA_bind"/>
    <property type="match status" value="1"/>
</dbReference>
<evidence type="ECO:0000256" key="8">
    <source>
        <dbReference type="SAM" id="MobiDB-lite"/>
    </source>
</evidence>
<dbReference type="Proteomes" id="UP001054252">
    <property type="component" value="Unassembled WGS sequence"/>
</dbReference>
<dbReference type="PANTHER" id="PTHR31421:SF6">
    <property type="entry name" value="PROTEIN BASIC PENTACYSTEINE7"/>
    <property type="match status" value="1"/>
</dbReference>
<comment type="subcellular location">
    <subcellularLocation>
        <location evidence="1 7">Nucleus</location>
    </subcellularLocation>
</comment>
<dbReference type="AlphaFoldDB" id="A0AAV5IDY1"/>
<dbReference type="PANTHER" id="PTHR31421">
    <property type="entry name" value="PROTEIN BASIC PENTACYSTEINE3"/>
    <property type="match status" value="1"/>
</dbReference>
<evidence type="ECO:0000256" key="4">
    <source>
        <dbReference type="ARBA" id="ARBA00023125"/>
    </source>
</evidence>
<name>A0AAV5IDY1_9ROSI</name>
<sequence length="237" mass="25712">MGSYSKNTIPQTNTGSSVSHFPWLYAENYMKYCCTTSKPALDSLQGIQVNSEPGIAIAPIRSIPPTKESAENNVSGIKTTEAGKQKSSLKPANRDAAKALKPKQPKKKPSTNKKAKGPVIPETKREKKNLNIDLDVSNLDFSGVPSPVCSCTGVPRVCYKWGAGGWQSSCCTISISEYPLPMSSTRPGARVAGRKMSNGAYLKLLLRLGTEGHDLSQPVDLKHHWARHGTNKFVTIK</sequence>
<dbReference type="GO" id="GO:0005634">
    <property type="term" value="C:nucleus"/>
    <property type="evidence" value="ECO:0007669"/>
    <property type="project" value="UniProtKB-SubCell"/>
</dbReference>
<dbReference type="Pfam" id="PF06217">
    <property type="entry name" value="GAGA_bind"/>
    <property type="match status" value="1"/>
</dbReference>
<comment type="similarity">
    <text evidence="2 7">Belongs to the BBR/BPC family.</text>
</comment>
<accession>A0AAV5IDY1</accession>
<keyword evidence="3 7" id="KW-0805">Transcription regulation</keyword>
<protein>
    <recommendedName>
        <fullName evidence="7">GAGA-binding transcriptional activator</fullName>
    </recommendedName>
</protein>
<evidence type="ECO:0000256" key="6">
    <source>
        <dbReference type="ARBA" id="ARBA00023242"/>
    </source>
</evidence>
<proteinExistence type="inferred from homology"/>
<dbReference type="GO" id="GO:0003700">
    <property type="term" value="F:DNA-binding transcription factor activity"/>
    <property type="evidence" value="ECO:0007669"/>
    <property type="project" value="UniProtKB-UniRule"/>
</dbReference>
<evidence type="ECO:0000313" key="10">
    <source>
        <dbReference type="Proteomes" id="UP001054252"/>
    </source>
</evidence>
<dbReference type="EMBL" id="BPVZ01000009">
    <property type="protein sequence ID" value="GKU95871.1"/>
    <property type="molecule type" value="Genomic_DNA"/>
</dbReference>
<feature type="compositionally biased region" description="Basic residues" evidence="8">
    <location>
        <begin position="100"/>
        <end position="116"/>
    </location>
</feature>
<evidence type="ECO:0000256" key="3">
    <source>
        <dbReference type="ARBA" id="ARBA00023015"/>
    </source>
</evidence>
<evidence type="ECO:0000256" key="7">
    <source>
        <dbReference type="RuleBase" id="RU367160"/>
    </source>
</evidence>
<evidence type="ECO:0000256" key="5">
    <source>
        <dbReference type="ARBA" id="ARBA00023163"/>
    </source>
</evidence>
<keyword evidence="10" id="KW-1185">Reference proteome</keyword>
<comment type="caution">
    <text evidence="9">The sequence shown here is derived from an EMBL/GenBank/DDBJ whole genome shotgun (WGS) entry which is preliminary data.</text>
</comment>
<feature type="region of interest" description="Disordered" evidence="8">
    <location>
        <begin position="61"/>
        <end position="118"/>
    </location>
</feature>
<evidence type="ECO:0000256" key="2">
    <source>
        <dbReference type="ARBA" id="ARBA00007911"/>
    </source>
</evidence>
<keyword evidence="4 7" id="KW-0238">DNA-binding</keyword>
<reference evidence="9 10" key="1">
    <citation type="journal article" date="2021" name="Commun. Biol.">
        <title>The genome of Shorea leprosula (Dipterocarpaceae) highlights the ecological relevance of drought in aseasonal tropical rainforests.</title>
        <authorList>
            <person name="Ng K.K.S."/>
            <person name="Kobayashi M.J."/>
            <person name="Fawcett J.A."/>
            <person name="Hatakeyama M."/>
            <person name="Paape T."/>
            <person name="Ng C.H."/>
            <person name="Ang C.C."/>
            <person name="Tnah L.H."/>
            <person name="Lee C.T."/>
            <person name="Nishiyama T."/>
            <person name="Sese J."/>
            <person name="O'Brien M.J."/>
            <person name="Copetti D."/>
            <person name="Mohd Noor M.I."/>
            <person name="Ong R.C."/>
            <person name="Putra M."/>
            <person name="Sireger I.Z."/>
            <person name="Indrioko S."/>
            <person name="Kosugi Y."/>
            <person name="Izuno A."/>
            <person name="Isagi Y."/>
            <person name="Lee S.L."/>
            <person name="Shimizu K.K."/>
        </authorList>
    </citation>
    <scope>NUCLEOTIDE SEQUENCE [LARGE SCALE GENOMIC DNA]</scope>
    <source>
        <strain evidence="9">214</strain>
    </source>
</reference>
<keyword evidence="6 7" id="KW-0539">Nucleus</keyword>
<keyword evidence="5 7" id="KW-0804">Transcription</keyword>
<evidence type="ECO:0000313" key="9">
    <source>
        <dbReference type="EMBL" id="GKU95871.1"/>
    </source>
</evidence>
<organism evidence="9 10">
    <name type="scientific">Rubroshorea leprosula</name>
    <dbReference type="NCBI Taxonomy" id="152421"/>
    <lineage>
        <taxon>Eukaryota</taxon>
        <taxon>Viridiplantae</taxon>
        <taxon>Streptophyta</taxon>
        <taxon>Embryophyta</taxon>
        <taxon>Tracheophyta</taxon>
        <taxon>Spermatophyta</taxon>
        <taxon>Magnoliopsida</taxon>
        <taxon>eudicotyledons</taxon>
        <taxon>Gunneridae</taxon>
        <taxon>Pentapetalae</taxon>
        <taxon>rosids</taxon>
        <taxon>malvids</taxon>
        <taxon>Malvales</taxon>
        <taxon>Dipterocarpaceae</taxon>
        <taxon>Rubroshorea</taxon>
    </lineage>
</organism>